<reference evidence="1" key="1">
    <citation type="submission" date="2022-03" db="EMBL/GenBank/DDBJ databases">
        <authorList>
            <person name="Brunel B."/>
        </authorList>
    </citation>
    <scope>NUCLEOTIDE SEQUENCE</scope>
    <source>
        <strain evidence="1">STM4922sample</strain>
    </source>
</reference>
<dbReference type="Pfam" id="PF01527">
    <property type="entry name" value="HTH_Tnp_1"/>
    <property type="match status" value="1"/>
</dbReference>
<dbReference type="InterPro" id="IPR002514">
    <property type="entry name" value="Transposase_8"/>
</dbReference>
<sequence>MQSRGLAASADRVAYPADKLREGKRRFDRTSPSGSVGYCNPNEGLDRCRFRSLRIKSSDERPVRLLEVFTGSGRRREWSDERKAEIAAESYESGEAVYAVAPRHELTPQQLFTWRRLVREPGLREITGGRFRAWGILSVPNCQSTSPRKQAQWDGLRGRDSLHSPQQVFDEQDTGHRSSKWLRSWRVGI</sequence>
<dbReference type="SUPFAM" id="SSF48295">
    <property type="entry name" value="TrpR-like"/>
    <property type="match status" value="1"/>
</dbReference>
<dbReference type="EMBL" id="CAKXZS010000034">
    <property type="protein sequence ID" value="CAH2405623.1"/>
    <property type="molecule type" value="Genomic_DNA"/>
</dbReference>
<organism evidence="1 2">
    <name type="scientific">Mesorhizobium ventifaucium</name>
    <dbReference type="NCBI Taxonomy" id="666020"/>
    <lineage>
        <taxon>Bacteria</taxon>
        <taxon>Pseudomonadati</taxon>
        <taxon>Pseudomonadota</taxon>
        <taxon>Alphaproteobacteria</taxon>
        <taxon>Hyphomicrobiales</taxon>
        <taxon>Phyllobacteriaceae</taxon>
        <taxon>Mesorhizobium</taxon>
    </lineage>
</organism>
<name>A0ABM9E8X3_9HYPH</name>
<evidence type="ECO:0000313" key="1">
    <source>
        <dbReference type="EMBL" id="CAH2405623.1"/>
    </source>
</evidence>
<protein>
    <recommendedName>
        <fullName evidence="3">Transposase</fullName>
    </recommendedName>
</protein>
<dbReference type="PANTHER" id="PTHR37936">
    <property type="entry name" value="TRANSPOSASE INSC FOR INSERTION ELEMENT IS2A-RELATED"/>
    <property type="match status" value="1"/>
</dbReference>
<proteinExistence type="predicted"/>
<keyword evidence="2" id="KW-1185">Reference proteome</keyword>
<comment type="caution">
    <text evidence="1">The sequence shown here is derived from an EMBL/GenBank/DDBJ whole genome shotgun (WGS) entry which is preliminary data.</text>
</comment>
<dbReference type="PANTHER" id="PTHR37936:SF3">
    <property type="entry name" value="TRANSPOSASE INSC FOR INSERTION ELEMENT IS2A-RELATED"/>
    <property type="match status" value="1"/>
</dbReference>
<accession>A0ABM9E8X3</accession>
<dbReference type="Proteomes" id="UP001152604">
    <property type="component" value="Unassembled WGS sequence"/>
</dbReference>
<evidence type="ECO:0008006" key="3">
    <source>
        <dbReference type="Google" id="ProtNLM"/>
    </source>
</evidence>
<gene>
    <name evidence="1" type="ORF">MES4922_40349</name>
</gene>
<dbReference type="InterPro" id="IPR010921">
    <property type="entry name" value="Trp_repressor/repl_initiator"/>
</dbReference>
<evidence type="ECO:0000313" key="2">
    <source>
        <dbReference type="Proteomes" id="UP001152604"/>
    </source>
</evidence>